<dbReference type="SUPFAM" id="SSF52540">
    <property type="entry name" value="P-loop containing nucleoside triphosphate hydrolases"/>
    <property type="match status" value="1"/>
</dbReference>
<evidence type="ECO:0000313" key="3">
    <source>
        <dbReference type="WBParaSite" id="Csp11.Scaffold630.g22193.t1"/>
    </source>
</evidence>
<dbReference type="PANTHER" id="PTHR47411">
    <property type="entry name" value="B3GNT1, BETA-1,3-N-ACETYLGUCOSAMINYLTRANSFERASE 1, HOMOLOG"/>
    <property type="match status" value="1"/>
</dbReference>
<reference evidence="3" key="1">
    <citation type="submission" date="2016-11" db="UniProtKB">
        <authorList>
            <consortium name="WormBaseParasite"/>
        </authorList>
    </citation>
    <scope>IDENTIFICATION</scope>
</reference>
<protein>
    <submittedName>
        <fullName evidence="3">Ras-like protein family member 12</fullName>
    </submittedName>
</protein>
<dbReference type="SMART" id="SM00175">
    <property type="entry name" value="RAB"/>
    <property type="match status" value="1"/>
</dbReference>
<dbReference type="InterPro" id="IPR001806">
    <property type="entry name" value="Small_GTPase"/>
</dbReference>
<dbReference type="PROSITE" id="PS51421">
    <property type="entry name" value="RAS"/>
    <property type="match status" value="1"/>
</dbReference>
<dbReference type="AlphaFoldDB" id="A0A1I7V438"/>
<accession>A0A1I7V438</accession>
<dbReference type="GO" id="GO:0005525">
    <property type="term" value="F:GTP binding"/>
    <property type="evidence" value="ECO:0007669"/>
    <property type="project" value="InterPro"/>
</dbReference>
<organism evidence="2 3">
    <name type="scientific">Caenorhabditis tropicalis</name>
    <dbReference type="NCBI Taxonomy" id="1561998"/>
    <lineage>
        <taxon>Eukaryota</taxon>
        <taxon>Metazoa</taxon>
        <taxon>Ecdysozoa</taxon>
        <taxon>Nematoda</taxon>
        <taxon>Chromadorea</taxon>
        <taxon>Rhabditida</taxon>
        <taxon>Rhabditina</taxon>
        <taxon>Rhabditomorpha</taxon>
        <taxon>Rhabditoidea</taxon>
        <taxon>Rhabditidae</taxon>
        <taxon>Peloderinae</taxon>
        <taxon>Caenorhabditis</taxon>
    </lineage>
</organism>
<dbReference type="Gene3D" id="3.40.50.300">
    <property type="entry name" value="P-loop containing nucleotide triphosphate hydrolases"/>
    <property type="match status" value="1"/>
</dbReference>
<dbReference type="Pfam" id="PF13896">
    <property type="entry name" value="Glyco_transf_49"/>
    <property type="match status" value="1"/>
</dbReference>
<dbReference type="SMART" id="SM00173">
    <property type="entry name" value="RAS"/>
    <property type="match status" value="1"/>
</dbReference>
<name>A0A1I7V438_9PELO</name>
<dbReference type="PROSITE" id="PS51419">
    <property type="entry name" value="RAB"/>
    <property type="match status" value="1"/>
</dbReference>
<sequence>MHNNEYCIVYDYLEATETFRDDGLEPISLAVHGTSDTLKEIEKKPFNWDGPISVGLFLDFHSRGALEYISDLHRCVEEFRRKVTVHFVYRMAPLQKQCDSIIVLEAREPCEEFLKNQKEYLKLVNEPFQMYPINLMRNVARTGAKSDFHLIVDADMVMSEGFAGKVKKIANKMIDGKKKNALVVRRFETDDKMIPNNLSQLKESFDAKKSLPSTPLPNGCRRSLPPTPPTPALSTSEHEELFVNDVQNDDEEEEFVPRSTRLRSFDLRDGHILDKGFQKKPSDKDLLSVSGIRRGDTRRATCPDIFLFDSQNCLMKHVVLRIYGSRNCGKKSLANRIHHFATSMAPEKVDLYGVRMINIVVSADENGNDYSKMTTFLLNGREVTLEILLESTLENSPFRQSKTMYIVMYNMDSRPSFIYATQILERITLANLNNPVPLQLFLIGNKCDLKRNQVISTNEAKAVARTYKCDFLEVSALLGMNTEETWTTILKELQEPSERRRPSWVERLLNRGKGVAKSAEEVFHRMLA</sequence>
<dbReference type="STRING" id="1561998.A0A1I7V438"/>
<keyword evidence="2" id="KW-1185">Reference proteome</keyword>
<feature type="region of interest" description="Disordered" evidence="1">
    <location>
        <begin position="206"/>
        <end position="235"/>
    </location>
</feature>
<dbReference type="InterPro" id="IPR027417">
    <property type="entry name" value="P-loop_NTPase"/>
</dbReference>
<dbReference type="GO" id="GO:0003924">
    <property type="term" value="F:GTPase activity"/>
    <property type="evidence" value="ECO:0007669"/>
    <property type="project" value="InterPro"/>
</dbReference>
<evidence type="ECO:0000256" key="1">
    <source>
        <dbReference type="SAM" id="MobiDB-lite"/>
    </source>
</evidence>
<dbReference type="Pfam" id="PF00071">
    <property type="entry name" value="Ras"/>
    <property type="match status" value="1"/>
</dbReference>
<dbReference type="PANTHER" id="PTHR47411:SF1">
    <property type="entry name" value="B3GNT1, BETA-1,3-N-ACETYLGUCOSAMINYLTRANSFERASE 1, HOMOLOG"/>
    <property type="match status" value="1"/>
</dbReference>
<dbReference type="Proteomes" id="UP000095282">
    <property type="component" value="Unplaced"/>
</dbReference>
<proteinExistence type="predicted"/>
<evidence type="ECO:0000313" key="2">
    <source>
        <dbReference type="Proteomes" id="UP000095282"/>
    </source>
</evidence>
<dbReference type="WBParaSite" id="Csp11.Scaffold630.g22193.t1">
    <property type="protein sequence ID" value="Csp11.Scaffold630.g22193.t1"/>
    <property type="gene ID" value="Csp11.Scaffold630.g22193"/>
</dbReference>
<dbReference type="PRINTS" id="PR00449">
    <property type="entry name" value="RASTRNSFRMNG"/>
</dbReference>